<dbReference type="InParanoid" id="I1BPZ2"/>
<dbReference type="AlphaFoldDB" id="I1BPZ2"/>
<gene>
    <name evidence="1" type="ORF">RO3G_02976</name>
</gene>
<name>I1BPZ2_RHIO9</name>
<evidence type="ECO:0000313" key="2">
    <source>
        <dbReference type="Proteomes" id="UP000009138"/>
    </source>
</evidence>
<keyword evidence="2" id="KW-1185">Reference proteome</keyword>
<sequence length="144" mass="16386">MTKNLIYIIHLLSEIGYDVMTESKRERLKMNNKRNIKSVGVMLEHVSSAKEATERCILLKSLACKKNLFGYYNSSSDSVIPDQSTKVSPPLLLLKNRFLEHSQLFDENLSITLEQAKEDLVKNFADLIILISVCKVQNGLIEID</sequence>
<accession>I1BPZ2</accession>
<proteinExistence type="predicted"/>
<dbReference type="Proteomes" id="UP000009138">
    <property type="component" value="Unassembled WGS sequence"/>
</dbReference>
<protein>
    <submittedName>
        <fullName evidence="1">Uncharacterized protein</fullName>
    </submittedName>
</protein>
<dbReference type="GeneID" id="93609948"/>
<organism evidence="1 2">
    <name type="scientific">Rhizopus delemar (strain RA 99-880 / ATCC MYA-4621 / FGSC 9543 / NRRL 43880)</name>
    <name type="common">Mucormycosis agent</name>
    <name type="synonym">Rhizopus arrhizus var. delemar</name>
    <dbReference type="NCBI Taxonomy" id="246409"/>
    <lineage>
        <taxon>Eukaryota</taxon>
        <taxon>Fungi</taxon>
        <taxon>Fungi incertae sedis</taxon>
        <taxon>Mucoromycota</taxon>
        <taxon>Mucoromycotina</taxon>
        <taxon>Mucoromycetes</taxon>
        <taxon>Mucorales</taxon>
        <taxon>Mucorineae</taxon>
        <taxon>Rhizopodaceae</taxon>
        <taxon>Rhizopus</taxon>
    </lineage>
</organism>
<evidence type="ECO:0000313" key="1">
    <source>
        <dbReference type="EMBL" id="EIE78272.1"/>
    </source>
</evidence>
<dbReference type="RefSeq" id="XP_067513668.1">
    <property type="nucleotide sequence ID" value="XM_067657567.1"/>
</dbReference>
<reference evidence="1 2" key="1">
    <citation type="journal article" date="2009" name="PLoS Genet.">
        <title>Genomic analysis of the basal lineage fungus Rhizopus oryzae reveals a whole-genome duplication.</title>
        <authorList>
            <person name="Ma L.-J."/>
            <person name="Ibrahim A.S."/>
            <person name="Skory C."/>
            <person name="Grabherr M.G."/>
            <person name="Burger G."/>
            <person name="Butler M."/>
            <person name="Elias M."/>
            <person name="Idnurm A."/>
            <person name="Lang B.F."/>
            <person name="Sone T."/>
            <person name="Abe A."/>
            <person name="Calvo S.E."/>
            <person name="Corrochano L.M."/>
            <person name="Engels R."/>
            <person name="Fu J."/>
            <person name="Hansberg W."/>
            <person name="Kim J.-M."/>
            <person name="Kodira C.D."/>
            <person name="Koehrsen M.J."/>
            <person name="Liu B."/>
            <person name="Miranda-Saavedra D."/>
            <person name="O'Leary S."/>
            <person name="Ortiz-Castellanos L."/>
            <person name="Poulter R."/>
            <person name="Rodriguez-Romero J."/>
            <person name="Ruiz-Herrera J."/>
            <person name="Shen Y.-Q."/>
            <person name="Zeng Q."/>
            <person name="Galagan J."/>
            <person name="Birren B.W."/>
            <person name="Cuomo C.A."/>
            <person name="Wickes B.L."/>
        </authorList>
    </citation>
    <scope>NUCLEOTIDE SEQUENCE [LARGE SCALE GENOMIC DNA]</scope>
    <source>
        <strain evidence="2">RA 99-880 / ATCC MYA-4621 / FGSC 9543 / NRRL 43880</strain>
    </source>
</reference>
<dbReference type="VEuPathDB" id="FungiDB:RO3G_02976"/>
<dbReference type="EMBL" id="CH476733">
    <property type="protein sequence ID" value="EIE78272.1"/>
    <property type="molecule type" value="Genomic_DNA"/>
</dbReference>